<evidence type="ECO:0000313" key="1">
    <source>
        <dbReference type="EMBL" id="GLC28870.1"/>
    </source>
</evidence>
<proteinExistence type="predicted"/>
<evidence type="ECO:0008006" key="3">
    <source>
        <dbReference type="Google" id="ProtNLM"/>
    </source>
</evidence>
<dbReference type="SUPFAM" id="SSF69318">
    <property type="entry name" value="Integrin alpha N-terminal domain"/>
    <property type="match status" value="1"/>
</dbReference>
<sequence>MKKIIRIIVIIFVCILLFGGVFVGKVKAKELPEAFKKNSKFSAEGYSIKVDYFVIDSAVKDVNGDKIEDNIALVGQRKAAVKETFNADIKLIIQDGKSKKYYYISPGSIVNGFYSKLFFADFNGDKVSDILVKIDSTTTGHPSYYSLISFRDNNVIELLDQEEFSRGIGFDVNLKDSFNAEISCKEANKIVNIDVSHFRQRYVELGFCDSEGKVLNKIKGHAEPYEEIKIVDYDKDGICELEGFQRISATPNKEIIAYGKSLWKYNNLKFNLQALDVLPYSE</sequence>
<evidence type="ECO:0000313" key="2">
    <source>
        <dbReference type="Proteomes" id="UP001208567"/>
    </source>
</evidence>
<dbReference type="InterPro" id="IPR028994">
    <property type="entry name" value="Integrin_alpha_N"/>
</dbReference>
<reference evidence="1 2" key="1">
    <citation type="journal article" date="2024" name="Int. J. Syst. Evol. Microbiol.">
        <title>Clostridium omnivorum sp. nov., isolated from anoxic soil under the treatment of reductive soil disinfestation.</title>
        <authorList>
            <person name="Ueki A."/>
            <person name="Tonouchi A."/>
            <person name="Kaku N."/>
            <person name="Honma S."/>
            <person name="Ueki K."/>
        </authorList>
    </citation>
    <scope>NUCLEOTIDE SEQUENCE [LARGE SCALE GENOMIC DNA]</scope>
    <source>
        <strain evidence="1 2">E14</strain>
    </source>
</reference>
<dbReference type="Proteomes" id="UP001208567">
    <property type="component" value="Unassembled WGS sequence"/>
</dbReference>
<dbReference type="EMBL" id="BRXR01000001">
    <property type="protein sequence ID" value="GLC28870.1"/>
    <property type="molecule type" value="Genomic_DNA"/>
</dbReference>
<comment type="caution">
    <text evidence="1">The sequence shown here is derived from an EMBL/GenBank/DDBJ whole genome shotgun (WGS) entry which is preliminary data.</text>
</comment>
<gene>
    <name evidence="1" type="ORF">bsdE14_02800</name>
</gene>
<dbReference type="RefSeq" id="WP_264848140.1">
    <property type="nucleotide sequence ID" value="NZ_BRXR01000001.1"/>
</dbReference>
<organism evidence="1 2">
    <name type="scientific">Clostridium omnivorum</name>
    <dbReference type="NCBI Taxonomy" id="1604902"/>
    <lineage>
        <taxon>Bacteria</taxon>
        <taxon>Bacillati</taxon>
        <taxon>Bacillota</taxon>
        <taxon>Clostridia</taxon>
        <taxon>Eubacteriales</taxon>
        <taxon>Clostridiaceae</taxon>
        <taxon>Clostridium</taxon>
    </lineage>
</organism>
<accession>A0ABQ5N1C4</accession>
<keyword evidence="2" id="KW-1185">Reference proteome</keyword>
<protein>
    <recommendedName>
        <fullName evidence="3">VCBS repeat-containing protein</fullName>
    </recommendedName>
</protein>
<name>A0ABQ5N1C4_9CLOT</name>